<sequence length="159" mass="17787">WLQDISPVDNFWSAVLSIVHPEAHKAGVDAISALKGAVITKNPVTWHSPFSGMDLIANRLMPGHWDAGRAPTFYDLLVSLGEGHRAILQIEDVKAELAYEPSTGVFITGRILEHVVLRWEGGERVAIAYYMKDKVHDRLGVPRPTLPMQKSWLMTHARK</sequence>
<keyword evidence="2" id="KW-1185">Reference proteome</keyword>
<gene>
    <name evidence="1" type="ORF">PAXRUDRAFT_161068</name>
</gene>
<evidence type="ECO:0000313" key="1">
    <source>
        <dbReference type="EMBL" id="KIK79543.1"/>
    </source>
</evidence>
<dbReference type="Gene3D" id="3.60.130.30">
    <property type="match status" value="1"/>
</dbReference>
<name>A0A0D0CVR0_9AGAM</name>
<dbReference type="InParanoid" id="A0A0D0CVR0"/>
<dbReference type="Proteomes" id="UP000054538">
    <property type="component" value="Unassembled WGS sequence"/>
</dbReference>
<reference evidence="1 2" key="1">
    <citation type="submission" date="2014-04" db="EMBL/GenBank/DDBJ databases">
        <authorList>
            <consortium name="DOE Joint Genome Institute"/>
            <person name="Kuo A."/>
            <person name="Kohler A."/>
            <person name="Jargeat P."/>
            <person name="Nagy L.G."/>
            <person name="Floudas D."/>
            <person name="Copeland A."/>
            <person name="Barry K.W."/>
            <person name="Cichocki N."/>
            <person name="Veneault-Fourrey C."/>
            <person name="LaButti K."/>
            <person name="Lindquist E.A."/>
            <person name="Lipzen A."/>
            <person name="Lundell T."/>
            <person name="Morin E."/>
            <person name="Murat C."/>
            <person name="Sun H."/>
            <person name="Tunlid A."/>
            <person name="Henrissat B."/>
            <person name="Grigoriev I.V."/>
            <person name="Hibbett D.S."/>
            <person name="Martin F."/>
            <person name="Nordberg H.P."/>
            <person name="Cantor M.N."/>
            <person name="Hua S.X."/>
        </authorList>
    </citation>
    <scope>NUCLEOTIDE SEQUENCE [LARGE SCALE GENOMIC DNA]</scope>
    <source>
        <strain evidence="1 2">Ve08.2h10</strain>
    </source>
</reference>
<dbReference type="EMBL" id="KN826253">
    <property type="protein sequence ID" value="KIK79543.1"/>
    <property type="molecule type" value="Genomic_DNA"/>
</dbReference>
<dbReference type="OrthoDB" id="3200752at2759"/>
<reference evidence="2" key="2">
    <citation type="submission" date="2015-01" db="EMBL/GenBank/DDBJ databases">
        <title>Evolutionary Origins and Diversification of the Mycorrhizal Mutualists.</title>
        <authorList>
            <consortium name="DOE Joint Genome Institute"/>
            <consortium name="Mycorrhizal Genomics Consortium"/>
            <person name="Kohler A."/>
            <person name="Kuo A."/>
            <person name="Nagy L.G."/>
            <person name="Floudas D."/>
            <person name="Copeland A."/>
            <person name="Barry K.W."/>
            <person name="Cichocki N."/>
            <person name="Veneault-Fourrey C."/>
            <person name="LaButti K."/>
            <person name="Lindquist E.A."/>
            <person name="Lipzen A."/>
            <person name="Lundell T."/>
            <person name="Morin E."/>
            <person name="Murat C."/>
            <person name="Riley R."/>
            <person name="Ohm R."/>
            <person name="Sun H."/>
            <person name="Tunlid A."/>
            <person name="Henrissat B."/>
            <person name="Grigoriev I.V."/>
            <person name="Hibbett D.S."/>
            <person name="Martin F."/>
        </authorList>
    </citation>
    <scope>NUCLEOTIDE SEQUENCE [LARGE SCALE GENOMIC DNA]</scope>
    <source>
        <strain evidence="2">Ve08.2h10</strain>
    </source>
</reference>
<proteinExistence type="predicted"/>
<evidence type="ECO:0000313" key="2">
    <source>
        <dbReference type="Proteomes" id="UP000054538"/>
    </source>
</evidence>
<accession>A0A0D0CVR0</accession>
<organism evidence="1 2">
    <name type="scientific">Paxillus rubicundulus Ve08.2h10</name>
    <dbReference type="NCBI Taxonomy" id="930991"/>
    <lineage>
        <taxon>Eukaryota</taxon>
        <taxon>Fungi</taxon>
        <taxon>Dikarya</taxon>
        <taxon>Basidiomycota</taxon>
        <taxon>Agaricomycotina</taxon>
        <taxon>Agaricomycetes</taxon>
        <taxon>Agaricomycetidae</taxon>
        <taxon>Boletales</taxon>
        <taxon>Paxilineae</taxon>
        <taxon>Paxillaceae</taxon>
        <taxon>Paxillus</taxon>
    </lineage>
</organism>
<dbReference type="HOGENOM" id="CLU_039070_2_0_1"/>
<dbReference type="AlphaFoldDB" id="A0A0D0CVR0"/>
<feature type="non-terminal residue" evidence="1">
    <location>
        <position position="1"/>
    </location>
</feature>
<protein>
    <submittedName>
        <fullName evidence="1">Uncharacterized protein</fullName>
    </submittedName>
</protein>